<protein>
    <recommendedName>
        <fullName evidence="2">histidine kinase</fullName>
        <ecNumber evidence="2">2.7.13.3</ecNumber>
    </recommendedName>
</protein>
<comment type="catalytic activity">
    <reaction evidence="1">
        <text>ATP + protein L-histidine = ADP + protein N-phospho-L-histidine.</text>
        <dbReference type="EC" id="2.7.13.3"/>
    </reaction>
</comment>
<name>A0A2N1PNN2_9BACT</name>
<keyword evidence="3" id="KW-0597">Phosphoprotein</keyword>
<evidence type="ECO:0000313" key="9">
    <source>
        <dbReference type="Proteomes" id="UP000233256"/>
    </source>
</evidence>
<dbReference type="Gene3D" id="3.30.565.10">
    <property type="entry name" value="Histidine kinase-like ATPase, C-terminal domain"/>
    <property type="match status" value="1"/>
</dbReference>
<dbReference type="PANTHER" id="PTHR43711">
    <property type="entry name" value="TWO-COMPONENT HISTIDINE KINASE"/>
    <property type="match status" value="1"/>
</dbReference>
<dbReference type="SMART" id="SM00387">
    <property type="entry name" value="HATPase_c"/>
    <property type="match status" value="1"/>
</dbReference>
<proteinExistence type="predicted"/>
<evidence type="ECO:0000256" key="6">
    <source>
        <dbReference type="ARBA" id="ARBA00023012"/>
    </source>
</evidence>
<dbReference type="InterPro" id="IPR004358">
    <property type="entry name" value="Sig_transdc_His_kin-like_C"/>
</dbReference>
<comment type="caution">
    <text evidence="8">The sequence shown here is derived from an EMBL/GenBank/DDBJ whole genome shotgun (WGS) entry which is preliminary data.</text>
</comment>
<feature type="domain" description="Histidine kinase" evidence="7">
    <location>
        <begin position="107"/>
        <end position="323"/>
    </location>
</feature>
<evidence type="ECO:0000256" key="1">
    <source>
        <dbReference type="ARBA" id="ARBA00000085"/>
    </source>
</evidence>
<evidence type="ECO:0000256" key="4">
    <source>
        <dbReference type="ARBA" id="ARBA00022679"/>
    </source>
</evidence>
<dbReference type="EMBL" id="PGXC01000009">
    <property type="protein sequence ID" value="PKK89958.1"/>
    <property type="molecule type" value="Genomic_DNA"/>
</dbReference>
<evidence type="ECO:0000313" key="8">
    <source>
        <dbReference type="EMBL" id="PKK89958.1"/>
    </source>
</evidence>
<dbReference type="InterPro" id="IPR036890">
    <property type="entry name" value="HATPase_C_sf"/>
</dbReference>
<keyword evidence="4" id="KW-0808">Transferase</keyword>
<dbReference type="SUPFAM" id="SSF55874">
    <property type="entry name" value="ATPase domain of HSP90 chaperone/DNA topoisomerase II/histidine kinase"/>
    <property type="match status" value="1"/>
</dbReference>
<dbReference type="GO" id="GO:0000155">
    <property type="term" value="F:phosphorelay sensor kinase activity"/>
    <property type="evidence" value="ECO:0007669"/>
    <property type="project" value="InterPro"/>
</dbReference>
<dbReference type="InterPro" id="IPR003594">
    <property type="entry name" value="HATPase_dom"/>
</dbReference>
<reference evidence="8 9" key="1">
    <citation type="journal article" date="2017" name="ISME J.">
        <title>Potential for microbial H2 and metal transformations associated with novel bacteria and archaea in deep terrestrial subsurface sediments.</title>
        <authorList>
            <person name="Hernsdorf A.W."/>
            <person name="Amano Y."/>
            <person name="Miyakawa K."/>
            <person name="Ise K."/>
            <person name="Suzuki Y."/>
            <person name="Anantharaman K."/>
            <person name="Probst A."/>
            <person name="Burstein D."/>
            <person name="Thomas B.C."/>
            <person name="Banfield J.F."/>
        </authorList>
    </citation>
    <scope>NUCLEOTIDE SEQUENCE [LARGE SCALE GENOMIC DNA]</scope>
    <source>
        <strain evidence="8">HGW-Wallbacteria-1</strain>
    </source>
</reference>
<dbReference type="PRINTS" id="PR00344">
    <property type="entry name" value="BCTRLSENSOR"/>
</dbReference>
<dbReference type="PROSITE" id="PS50109">
    <property type="entry name" value="HIS_KIN"/>
    <property type="match status" value="1"/>
</dbReference>
<accession>A0A2N1PNN2</accession>
<gene>
    <name evidence="8" type="ORF">CVV64_11540</name>
</gene>
<dbReference type="InterPro" id="IPR050736">
    <property type="entry name" value="Sensor_HK_Regulatory"/>
</dbReference>
<organism evidence="8 9">
    <name type="scientific">Candidatus Wallbacteria bacterium HGW-Wallbacteria-1</name>
    <dbReference type="NCBI Taxonomy" id="2013854"/>
    <lineage>
        <taxon>Bacteria</taxon>
        <taxon>Candidatus Walliibacteriota</taxon>
    </lineage>
</organism>
<keyword evidence="5" id="KW-0418">Kinase</keyword>
<dbReference type="AlphaFoldDB" id="A0A2N1PNN2"/>
<dbReference type="EC" id="2.7.13.3" evidence="2"/>
<dbReference type="PANTHER" id="PTHR43711:SF1">
    <property type="entry name" value="HISTIDINE KINASE 1"/>
    <property type="match status" value="1"/>
</dbReference>
<evidence type="ECO:0000259" key="7">
    <source>
        <dbReference type="PROSITE" id="PS50109"/>
    </source>
</evidence>
<dbReference type="CDD" id="cd00082">
    <property type="entry name" value="HisKA"/>
    <property type="match status" value="1"/>
</dbReference>
<evidence type="ECO:0000256" key="3">
    <source>
        <dbReference type="ARBA" id="ARBA00022553"/>
    </source>
</evidence>
<dbReference type="Pfam" id="PF02518">
    <property type="entry name" value="HATPase_c"/>
    <property type="match status" value="1"/>
</dbReference>
<sequence>MSVVIILRSRCFSSDSLSLLTRGKTQFREVHSITEAVSALIEGPSGGGSFDAILTDSSDPDISRELLRKRLYGMRVDIPVYEFSSLDNEISKLSYSSDVETVGINRNICHDINNLIGASIGYSELALMEIDEQGDCREYVELVLNTLRTAVELISNHFSPKRGIAVALAEGRSIFESEMIDIDRFVRKVSCAVRKMIHSGSELSVRNFTEGIMVMGDESKLVRVMMNLFLNAMESTGLYGQMIFRIYSDDKARLHLEVEDNGPGISEENSERVFVDGYSTRGSHRGHGLAMVREMVVDMGGSIEASKGNLGGALMRVMLPVNSGKVSGIPIGRHSAADRVDDLH</sequence>
<dbReference type="InterPro" id="IPR005467">
    <property type="entry name" value="His_kinase_dom"/>
</dbReference>
<dbReference type="Proteomes" id="UP000233256">
    <property type="component" value="Unassembled WGS sequence"/>
</dbReference>
<evidence type="ECO:0000256" key="5">
    <source>
        <dbReference type="ARBA" id="ARBA00022777"/>
    </source>
</evidence>
<evidence type="ECO:0000256" key="2">
    <source>
        <dbReference type="ARBA" id="ARBA00012438"/>
    </source>
</evidence>
<dbReference type="InterPro" id="IPR003661">
    <property type="entry name" value="HisK_dim/P_dom"/>
</dbReference>
<keyword evidence="6" id="KW-0902">Two-component regulatory system</keyword>